<dbReference type="RefSeq" id="WP_196080436.1">
    <property type="nucleotide sequence ID" value="NZ_JADPVI010000003.1"/>
</dbReference>
<evidence type="ECO:0000313" key="1">
    <source>
        <dbReference type="EMBL" id="MBF8457962.1"/>
    </source>
</evidence>
<dbReference type="Proteomes" id="UP000660070">
    <property type="component" value="Unassembled WGS sequence"/>
</dbReference>
<gene>
    <name evidence="1" type="ORF">IV494_12310</name>
</gene>
<keyword evidence="2" id="KW-1185">Reference proteome</keyword>
<comment type="caution">
    <text evidence="1">The sequence shown here is derived from an EMBL/GenBank/DDBJ whole genome shotgun (WGS) entry which is preliminary data.</text>
</comment>
<proteinExistence type="predicted"/>
<accession>A0ABS0FE05</accession>
<name>A0ABS0FE05_9FLAO</name>
<evidence type="ECO:0000313" key="2">
    <source>
        <dbReference type="Proteomes" id="UP000660070"/>
    </source>
</evidence>
<reference evidence="1 2" key="1">
    <citation type="submission" date="2020-11" db="EMBL/GenBank/DDBJ databases">
        <title>Kaistella gelatinilytica sp. nov., a flavobacterium isolated from Antarctic Soil.</title>
        <authorList>
            <person name="Li J."/>
        </authorList>
    </citation>
    <scope>NUCLEOTIDE SEQUENCE [LARGE SCALE GENOMIC DNA]</scope>
    <source>
        <strain evidence="1 2">G5-32</strain>
    </source>
</reference>
<sequence>MQNLQDLQEKIFFESKNILNTLSKINSKEELLSKQDLFAEVADRIAFLRILEKNKESFQQTVEDADNQEINNNIIESGNEDYLSDSPLSEDVIEEEVIFTNEINEIDNSPDHPIHELRPEMEDPFIEYNNPEVSSEGNSDFEEVSHDLEDFVVNGNFASDKEIPLVVEQEEADYAERISQKEKDFLDSEERRRKIVEFGKVETPYPVSTETISEEKITDSNPEKKFKLANIKGLKAVQNLFDDDPLENIEENSPEIKTKTVDPGSLLKSNIATDFMEAPKKQHEFKLDFNDKIAFTKLLFNGDETDLKNTIDRLNSYQKLEDARQYLSEVYYQKDWSKADEYAQRLWDLVESKFL</sequence>
<protein>
    <submittedName>
        <fullName evidence="1">Uncharacterized protein</fullName>
    </submittedName>
</protein>
<organism evidence="1 2">
    <name type="scientific">Kaistella gelatinilytica</name>
    <dbReference type="NCBI Taxonomy" id="2787636"/>
    <lineage>
        <taxon>Bacteria</taxon>
        <taxon>Pseudomonadati</taxon>
        <taxon>Bacteroidota</taxon>
        <taxon>Flavobacteriia</taxon>
        <taxon>Flavobacteriales</taxon>
        <taxon>Weeksellaceae</taxon>
        <taxon>Chryseobacterium group</taxon>
        <taxon>Kaistella</taxon>
    </lineage>
</organism>
<dbReference type="EMBL" id="JADPVI010000003">
    <property type="protein sequence ID" value="MBF8457962.1"/>
    <property type="molecule type" value="Genomic_DNA"/>
</dbReference>